<evidence type="ECO:0000256" key="1">
    <source>
        <dbReference type="ARBA" id="ARBA00004370"/>
    </source>
</evidence>
<reference evidence="8" key="1">
    <citation type="submission" date="2017-02" db="UniProtKB">
        <authorList>
            <consortium name="WormBaseParasite"/>
        </authorList>
    </citation>
    <scope>IDENTIFICATION</scope>
</reference>
<feature type="transmembrane region" description="Helical" evidence="5">
    <location>
        <begin position="296"/>
        <end position="317"/>
    </location>
</feature>
<reference evidence="6 7" key="2">
    <citation type="submission" date="2018-11" db="EMBL/GenBank/DDBJ databases">
        <authorList>
            <consortium name="Pathogen Informatics"/>
        </authorList>
    </citation>
    <scope>NUCLEOTIDE SEQUENCE [LARGE SCALE GENOMIC DNA]</scope>
</reference>
<keyword evidence="7" id="KW-1185">Reference proteome</keyword>
<proteinExistence type="predicted"/>
<sequence>MPMDQSVDRVRLIIICLALSFCVNYQYAFSSTYTNSAVHSLQRFVEGTNTTESSDSTVHKFSWLWSILVSIWFVGFLPGIWASNWLIERFGRRAAFLIGNILSVVGSVLRCLAILIDEVYVLVGARVLCGFGAIGVILLAILPETPKYLVLQGEYQKAQLSLRFYHGGSSPISDSIKSIERDIGRASEENGKLSEIFAVPQLRASLKLFLAALQNTAALWTILFSSTFYLERADVEHRVAQWSSAIMAGSYVLGTITGAVLIERQESNLNFLHKFAYVICAEMRALVSYINNGCLAALAVFGFSFGAGVGPVARFIGAELVPIRYRSTVTAVGFTYDTIVSCATSFICAPLFHHIGAYAFLVLFVFPSTLCTLYLYLYLPETRGKEIEEITRELE</sequence>
<dbReference type="AlphaFoldDB" id="A0A0N4XE70"/>
<comment type="subcellular location">
    <subcellularLocation>
        <location evidence="1">Membrane</location>
    </subcellularLocation>
</comment>
<dbReference type="PANTHER" id="PTHR23503:SF29">
    <property type="entry name" value="MAJOR FACILITATOR SUPERFAMILY (MFS) PROFILE DOMAIN-CONTAINING PROTEIN"/>
    <property type="match status" value="1"/>
</dbReference>
<feature type="transmembrane region" description="Helical" evidence="5">
    <location>
        <begin position="358"/>
        <end position="379"/>
    </location>
</feature>
<dbReference type="STRING" id="27835.A0A0N4XE70"/>
<keyword evidence="2 5" id="KW-0812">Transmembrane</keyword>
<evidence type="ECO:0000256" key="3">
    <source>
        <dbReference type="ARBA" id="ARBA00022989"/>
    </source>
</evidence>
<dbReference type="Proteomes" id="UP000271162">
    <property type="component" value="Unassembled WGS sequence"/>
</dbReference>
<dbReference type="GO" id="GO:0015149">
    <property type="term" value="F:hexose transmembrane transporter activity"/>
    <property type="evidence" value="ECO:0007669"/>
    <property type="project" value="TreeGrafter"/>
</dbReference>
<feature type="transmembrane region" description="Helical" evidence="5">
    <location>
        <begin position="94"/>
        <end position="116"/>
    </location>
</feature>
<gene>
    <name evidence="6" type="ORF">NBR_LOCUS823</name>
</gene>
<dbReference type="InterPro" id="IPR045263">
    <property type="entry name" value="GLUT"/>
</dbReference>
<feature type="transmembrane region" description="Helical" evidence="5">
    <location>
        <begin position="63"/>
        <end position="82"/>
    </location>
</feature>
<keyword evidence="3 5" id="KW-1133">Transmembrane helix</keyword>
<dbReference type="Pfam" id="PF00083">
    <property type="entry name" value="Sugar_tr"/>
    <property type="match status" value="2"/>
</dbReference>
<organism evidence="8">
    <name type="scientific">Nippostrongylus brasiliensis</name>
    <name type="common">Rat hookworm</name>
    <dbReference type="NCBI Taxonomy" id="27835"/>
    <lineage>
        <taxon>Eukaryota</taxon>
        <taxon>Metazoa</taxon>
        <taxon>Ecdysozoa</taxon>
        <taxon>Nematoda</taxon>
        <taxon>Chromadorea</taxon>
        <taxon>Rhabditida</taxon>
        <taxon>Rhabditina</taxon>
        <taxon>Rhabditomorpha</taxon>
        <taxon>Strongyloidea</taxon>
        <taxon>Heligmosomidae</taxon>
        <taxon>Nippostrongylus</taxon>
    </lineage>
</organism>
<dbReference type="GO" id="GO:0016020">
    <property type="term" value="C:membrane"/>
    <property type="evidence" value="ECO:0007669"/>
    <property type="project" value="UniProtKB-SubCell"/>
</dbReference>
<dbReference type="OMA" id="WSSAIMA"/>
<evidence type="ECO:0000313" key="7">
    <source>
        <dbReference type="Proteomes" id="UP000271162"/>
    </source>
</evidence>
<dbReference type="WBParaSite" id="NBR_0000082201-mRNA-1">
    <property type="protein sequence ID" value="NBR_0000082201-mRNA-1"/>
    <property type="gene ID" value="NBR_0000082201"/>
</dbReference>
<feature type="transmembrane region" description="Helical" evidence="5">
    <location>
        <begin position="208"/>
        <end position="230"/>
    </location>
</feature>
<evidence type="ECO:0000256" key="2">
    <source>
        <dbReference type="ARBA" id="ARBA00022692"/>
    </source>
</evidence>
<feature type="transmembrane region" description="Helical" evidence="5">
    <location>
        <begin position="122"/>
        <end position="142"/>
    </location>
</feature>
<evidence type="ECO:0000256" key="5">
    <source>
        <dbReference type="SAM" id="Phobius"/>
    </source>
</evidence>
<accession>A0A0N4XE70</accession>
<dbReference type="PANTHER" id="PTHR23503">
    <property type="entry name" value="SOLUTE CARRIER FAMILY 2"/>
    <property type="match status" value="1"/>
</dbReference>
<evidence type="ECO:0000256" key="4">
    <source>
        <dbReference type="ARBA" id="ARBA00023136"/>
    </source>
</evidence>
<evidence type="ECO:0000313" key="6">
    <source>
        <dbReference type="EMBL" id="VDL63856.1"/>
    </source>
</evidence>
<feature type="transmembrane region" description="Helical" evidence="5">
    <location>
        <begin position="242"/>
        <end position="262"/>
    </location>
</feature>
<dbReference type="Gene3D" id="1.20.1250.20">
    <property type="entry name" value="MFS general substrate transporter like domains"/>
    <property type="match status" value="2"/>
</dbReference>
<evidence type="ECO:0000313" key="8">
    <source>
        <dbReference type="WBParaSite" id="NBR_0000082201-mRNA-1"/>
    </source>
</evidence>
<feature type="transmembrane region" description="Helical" evidence="5">
    <location>
        <begin position="12"/>
        <end position="29"/>
    </location>
</feature>
<dbReference type="InterPro" id="IPR005828">
    <property type="entry name" value="MFS_sugar_transport-like"/>
</dbReference>
<dbReference type="SUPFAM" id="SSF103473">
    <property type="entry name" value="MFS general substrate transporter"/>
    <property type="match status" value="1"/>
</dbReference>
<dbReference type="EMBL" id="UYSL01000473">
    <property type="protein sequence ID" value="VDL63856.1"/>
    <property type="molecule type" value="Genomic_DNA"/>
</dbReference>
<dbReference type="InterPro" id="IPR036259">
    <property type="entry name" value="MFS_trans_sf"/>
</dbReference>
<protein>
    <submittedName>
        <fullName evidence="8">MFS domain-containing protein</fullName>
    </submittedName>
</protein>
<keyword evidence="4 5" id="KW-0472">Membrane</keyword>
<name>A0A0N4XE70_NIPBR</name>